<dbReference type="PANTHER" id="PTHR45969">
    <property type="entry name" value="RING ZINC FINGER PROTEIN-RELATED"/>
    <property type="match status" value="1"/>
</dbReference>
<dbReference type="Pfam" id="PF13639">
    <property type="entry name" value="zf-RING_2"/>
    <property type="match status" value="1"/>
</dbReference>
<evidence type="ECO:0000313" key="8">
    <source>
        <dbReference type="Proteomes" id="UP000800036"/>
    </source>
</evidence>
<evidence type="ECO:0000256" key="5">
    <source>
        <dbReference type="SAM" id="MobiDB-lite"/>
    </source>
</evidence>
<evidence type="ECO:0000256" key="4">
    <source>
        <dbReference type="PROSITE-ProRule" id="PRU00175"/>
    </source>
</evidence>
<feature type="compositionally biased region" description="Basic and acidic residues" evidence="5">
    <location>
        <begin position="398"/>
        <end position="409"/>
    </location>
</feature>
<keyword evidence="1" id="KW-0479">Metal-binding</keyword>
<accession>A0A6A5VBM6</accession>
<dbReference type="Gene3D" id="3.30.40.10">
    <property type="entry name" value="Zinc/RING finger domain, C3HC4 (zinc finger)"/>
    <property type="match status" value="1"/>
</dbReference>
<dbReference type="AlphaFoldDB" id="A0A6A5VBM6"/>
<gene>
    <name evidence="7" type="ORF">BU23DRAFT_567722</name>
</gene>
<dbReference type="GO" id="GO:0008270">
    <property type="term" value="F:zinc ion binding"/>
    <property type="evidence" value="ECO:0007669"/>
    <property type="project" value="UniProtKB-KW"/>
</dbReference>
<dbReference type="SUPFAM" id="SSF57850">
    <property type="entry name" value="RING/U-box"/>
    <property type="match status" value="1"/>
</dbReference>
<keyword evidence="8" id="KW-1185">Reference proteome</keyword>
<keyword evidence="2 4" id="KW-0863">Zinc-finger</keyword>
<protein>
    <recommendedName>
        <fullName evidence="6">RING-type domain-containing protein</fullName>
    </recommendedName>
</protein>
<sequence>MSTPRRHAGVEESLADLEARLEQRTRLLQRQILRCQLLERQPNAMSVQDPQTRHTTRLAELPRLETNTGLANRHAERRRNGLFAQSELTPDEEQSLAGDTVLMVANTRLAQRHMVQRLGRLSSPTPSPLLSLDEIHQHVQRISTYVQTVPEPECAASTDEAENQCGICQEELVQSGEGAPRVIKFNQCKHAFHEGCLVEWFHWRQREGPPTGGDVLRAKCPRCRCELFPRGNNAPRHTQAEYDAEYPQIPSAFARQNRRSDPTEPYTGTDQERVHMEEHQRVIADLNRLPSAPREGFFSSSAGGFTRRARRSDPIEPYTGHSWAATLSQMRQAGFAHGVRIPEPSGAYTGTDRTNSRTEAEERLLAEITGISSITRGRISSSPAAGFRHPSGSAARLPDNDRGTNRRGWDPYNLGAEEEERLLEQFGPTSFVAIAPRSQYLEPATRSSENGRVPYGRISDEGYDSETPPYSTSHSD</sequence>
<dbReference type="InterPro" id="IPR013083">
    <property type="entry name" value="Znf_RING/FYVE/PHD"/>
</dbReference>
<evidence type="ECO:0000256" key="1">
    <source>
        <dbReference type="ARBA" id="ARBA00022723"/>
    </source>
</evidence>
<evidence type="ECO:0000313" key="7">
    <source>
        <dbReference type="EMBL" id="KAF1974218.1"/>
    </source>
</evidence>
<dbReference type="InterPro" id="IPR001841">
    <property type="entry name" value="Znf_RING"/>
</dbReference>
<dbReference type="SMART" id="SM00184">
    <property type="entry name" value="RING"/>
    <property type="match status" value="1"/>
</dbReference>
<proteinExistence type="predicted"/>
<dbReference type="EMBL" id="ML976676">
    <property type="protein sequence ID" value="KAF1974218.1"/>
    <property type="molecule type" value="Genomic_DNA"/>
</dbReference>
<dbReference type="PROSITE" id="PS50089">
    <property type="entry name" value="ZF_RING_2"/>
    <property type="match status" value="1"/>
</dbReference>
<reference evidence="7" key="1">
    <citation type="journal article" date="2020" name="Stud. Mycol.">
        <title>101 Dothideomycetes genomes: a test case for predicting lifestyles and emergence of pathogens.</title>
        <authorList>
            <person name="Haridas S."/>
            <person name="Albert R."/>
            <person name="Binder M."/>
            <person name="Bloem J."/>
            <person name="Labutti K."/>
            <person name="Salamov A."/>
            <person name="Andreopoulos B."/>
            <person name="Baker S."/>
            <person name="Barry K."/>
            <person name="Bills G."/>
            <person name="Bluhm B."/>
            <person name="Cannon C."/>
            <person name="Castanera R."/>
            <person name="Culley D."/>
            <person name="Daum C."/>
            <person name="Ezra D."/>
            <person name="Gonzalez J."/>
            <person name="Henrissat B."/>
            <person name="Kuo A."/>
            <person name="Liang C."/>
            <person name="Lipzen A."/>
            <person name="Lutzoni F."/>
            <person name="Magnuson J."/>
            <person name="Mondo S."/>
            <person name="Nolan M."/>
            <person name="Ohm R."/>
            <person name="Pangilinan J."/>
            <person name="Park H.-J."/>
            <person name="Ramirez L."/>
            <person name="Alfaro M."/>
            <person name="Sun H."/>
            <person name="Tritt A."/>
            <person name="Yoshinaga Y."/>
            <person name="Zwiers L.-H."/>
            <person name="Turgeon B."/>
            <person name="Goodwin S."/>
            <person name="Spatafora J."/>
            <person name="Crous P."/>
            <person name="Grigoriev I."/>
        </authorList>
    </citation>
    <scope>NUCLEOTIDE SEQUENCE</scope>
    <source>
        <strain evidence="7">CBS 107.79</strain>
    </source>
</reference>
<dbReference type="CDD" id="cd16448">
    <property type="entry name" value="RING-H2"/>
    <property type="match status" value="1"/>
</dbReference>
<evidence type="ECO:0000259" key="6">
    <source>
        <dbReference type="PROSITE" id="PS50089"/>
    </source>
</evidence>
<evidence type="ECO:0000256" key="3">
    <source>
        <dbReference type="ARBA" id="ARBA00022833"/>
    </source>
</evidence>
<name>A0A6A5VBM6_9PLEO</name>
<evidence type="ECO:0000256" key="2">
    <source>
        <dbReference type="ARBA" id="ARBA00022771"/>
    </source>
</evidence>
<dbReference type="Proteomes" id="UP000800036">
    <property type="component" value="Unassembled WGS sequence"/>
</dbReference>
<dbReference type="OrthoDB" id="8062037at2759"/>
<feature type="region of interest" description="Disordered" evidence="5">
    <location>
        <begin position="379"/>
        <end position="412"/>
    </location>
</feature>
<organism evidence="7 8">
    <name type="scientific">Bimuria novae-zelandiae CBS 107.79</name>
    <dbReference type="NCBI Taxonomy" id="1447943"/>
    <lineage>
        <taxon>Eukaryota</taxon>
        <taxon>Fungi</taxon>
        <taxon>Dikarya</taxon>
        <taxon>Ascomycota</taxon>
        <taxon>Pezizomycotina</taxon>
        <taxon>Dothideomycetes</taxon>
        <taxon>Pleosporomycetidae</taxon>
        <taxon>Pleosporales</taxon>
        <taxon>Massarineae</taxon>
        <taxon>Didymosphaeriaceae</taxon>
        <taxon>Bimuria</taxon>
    </lineage>
</organism>
<keyword evidence="3" id="KW-0862">Zinc</keyword>
<feature type="region of interest" description="Disordered" evidence="5">
    <location>
        <begin position="435"/>
        <end position="476"/>
    </location>
</feature>
<feature type="domain" description="RING-type" evidence="6">
    <location>
        <begin position="165"/>
        <end position="224"/>
    </location>
</feature>